<name>A0A9P4T8S7_CURKU</name>
<organism evidence="7 8">
    <name type="scientific">Curvularia kusanoi</name>
    <name type="common">Cochliobolus kusanoi</name>
    <dbReference type="NCBI Taxonomy" id="90978"/>
    <lineage>
        <taxon>Eukaryota</taxon>
        <taxon>Fungi</taxon>
        <taxon>Dikarya</taxon>
        <taxon>Ascomycota</taxon>
        <taxon>Pezizomycotina</taxon>
        <taxon>Dothideomycetes</taxon>
        <taxon>Pleosporomycetidae</taxon>
        <taxon>Pleosporales</taxon>
        <taxon>Pleosporineae</taxon>
        <taxon>Pleosporaceae</taxon>
        <taxon>Curvularia</taxon>
    </lineage>
</organism>
<dbReference type="AlphaFoldDB" id="A0A9P4T8S7"/>
<dbReference type="GO" id="GO:0031511">
    <property type="term" value="C:Mis6-Sim4 complex"/>
    <property type="evidence" value="ECO:0007669"/>
    <property type="project" value="TreeGrafter"/>
</dbReference>
<evidence type="ECO:0000256" key="5">
    <source>
        <dbReference type="ARBA" id="ARBA00023242"/>
    </source>
</evidence>
<evidence type="ECO:0000313" key="8">
    <source>
        <dbReference type="Proteomes" id="UP000801428"/>
    </source>
</evidence>
<evidence type="ECO:0000256" key="2">
    <source>
        <dbReference type="ARBA" id="ARBA00004584"/>
    </source>
</evidence>
<proteinExistence type="inferred from homology"/>
<keyword evidence="5" id="KW-0539">Nucleus</keyword>
<evidence type="ECO:0000313" key="7">
    <source>
        <dbReference type="EMBL" id="KAF2997443.1"/>
    </source>
</evidence>
<dbReference type="OrthoDB" id="10050372at2759"/>
<evidence type="ECO:0000256" key="4">
    <source>
        <dbReference type="ARBA" id="ARBA00022454"/>
    </source>
</evidence>
<dbReference type="PANTHER" id="PTHR14582">
    <property type="entry name" value="INNER KINETOCHORE SUBUNIT MAL2"/>
    <property type="match status" value="1"/>
</dbReference>
<sequence>MESADQLDADISDLHDRIAILKAQRANLTSVLLSQPHLATRLGSNAEAKRIVDQQLRRNLENTYRACAGVTAYKVKDPDPYAVHNGDILGISIEVPVNGAFVDTYHVLLTVKQHEDFGRLRIHKHTIPTCIPLQQLASKWLPQGANEGDSVKDTEQNLVKFGRTLRRELVSWHMRLQALQDLRTEAKLPDADADVEDDTAGLVSGGKVLNAFVSDDSSEAEDDDGEVPVHILDIEADAAVRSVTITWSDGRTAGLVVTKDGRVEKAICRARGGARDGTSGTKAIGSLGGLLRRLSS</sequence>
<evidence type="ECO:0000256" key="6">
    <source>
        <dbReference type="ARBA" id="ARBA00023328"/>
    </source>
</evidence>
<gene>
    <name evidence="7" type="ORF">E8E13_006316</name>
</gene>
<dbReference type="GO" id="GO:0005634">
    <property type="term" value="C:nucleus"/>
    <property type="evidence" value="ECO:0007669"/>
    <property type="project" value="UniProtKB-SubCell"/>
</dbReference>
<dbReference type="Proteomes" id="UP000801428">
    <property type="component" value="Unassembled WGS sequence"/>
</dbReference>
<protein>
    <recommendedName>
        <fullName evidence="9">Cenp-O kinetochore centromere component</fullName>
    </recommendedName>
</protein>
<dbReference type="PANTHER" id="PTHR14582:SF1">
    <property type="entry name" value="CENTROMERE PROTEIN O"/>
    <property type="match status" value="1"/>
</dbReference>
<dbReference type="InterPro" id="IPR018464">
    <property type="entry name" value="CENP-O"/>
</dbReference>
<keyword evidence="8" id="KW-1185">Reference proteome</keyword>
<comment type="similarity">
    <text evidence="3">Belongs to the CENP-O/MCM21 family.</text>
</comment>
<evidence type="ECO:0000256" key="3">
    <source>
        <dbReference type="ARBA" id="ARBA00007321"/>
    </source>
</evidence>
<accession>A0A9P4T8S7</accession>
<comment type="caution">
    <text evidence="7">The sequence shown here is derived from an EMBL/GenBank/DDBJ whole genome shotgun (WGS) entry which is preliminary data.</text>
</comment>
<keyword evidence="4" id="KW-0158">Chromosome</keyword>
<dbReference type="Pfam" id="PF09496">
    <property type="entry name" value="CENP-O"/>
    <property type="match status" value="1"/>
</dbReference>
<dbReference type="EMBL" id="SWKU01000023">
    <property type="protein sequence ID" value="KAF2997443.1"/>
    <property type="molecule type" value="Genomic_DNA"/>
</dbReference>
<evidence type="ECO:0008006" key="9">
    <source>
        <dbReference type="Google" id="ProtNLM"/>
    </source>
</evidence>
<evidence type="ECO:0000256" key="1">
    <source>
        <dbReference type="ARBA" id="ARBA00004123"/>
    </source>
</evidence>
<keyword evidence="6" id="KW-0137">Centromere</keyword>
<reference evidence="7" key="1">
    <citation type="submission" date="2019-04" db="EMBL/GenBank/DDBJ databases">
        <title>Sequencing of skin fungus with MAO and IRED activity.</title>
        <authorList>
            <person name="Marsaioli A.J."/>
            <person name="Bonatto J.M.C."/>
            <person name="Reis Junior O."/>
        </authorList>
    </citation>
    <scope>NUCLEOTIDE SEQUENCE</scope>
    <source>
        <strain evidence="7">30M1</strain>
    </source>
</reference>
<comment type="subcellular location">
    <subcellularLocation>
        <location evidence="2">Chromosome</location>
        <location evidence="2">Centromere</location>
    </subcellularLocation>
    <subcellularLocation>
        <location evidence="1">Nucleus</location>
    </subcellularLocation>
</comment>